<dbReference type="Pfam" id="PF09937">
    <property type="entry name" value="DUF2169"/>
    <property type="match status" value="1"/>
</dbReference>
<dbReference type="RefSeq" id="WP_378168163.1">
    <property type="nucleotide sequence ID" value="NZ_JBHSBU010000002.1"/>
</dbReference>
<evidence type="ECO:0000256" key="1">
    <source>
        <dbReference type="SAM" id="MobiDB-lite"/>
    </source>
</evidence>
<dbReference type="InterPro" id="IPR018683">
    <property type="entry name" value="DUF2169"/>
</dbReference>
<proteinExistence type="predicted"/>
<gene>
    <name evidence="3" type="ORF">ACFOW7_20505</name>
</gene>
<feature type="domain" description="DUF2169" evidence="2">
    <location>
        <begin position="22"/>
        <end position="320"/>
    </location>
</feature>
<evidence type="ECO:0000259" key="2">
    <source>
        <dbReference type="Pfam" id="PF09937"/>
    </source>
</evidence>
<sequence>MQILAGSKHLSVHIVSAHDVAGREHLVLLAKSTWSIPEPGQRPQPLPPQPLVEADLYVGEPGLSAMRYGSDLARFKPRCDVLFDAMAHAPEGRPVRELVVGFRLGQLRKLINVHGPRQWSRRLGGYSIGRAEPFLAMPLHYGMAFGGTRVWQRDDETLTEALLSNPAGLGWAGPRTLDQLDGSAAPSLEVPNEPIERPDGPYRPIALSAVGRHWQPRAGYAGTYDARWRRETFPFLPEDFDERFHQCAPEDQQIDYPRGGEEVVLLNLIKDRSEVRFRLPQLDRVPMRVLRDDYRIEKLNPVVDTLFFETEESRFSAVWRASLPLRRGVHEVQAVAFSQLAQERLNRLASGDSNCPGCGASVSQGG</sequence>
<name>A0ABV8MWN1_9NEIS</name>
<comment type="caution">
    <text evidence="3">The sequence shown here is derived from an EMBL/GenBank/DDBJ whole genome shotgun (WGS) entry which is preliminary data.</text>
</comment>
<evidence type="ECO:0000313" key="3">
    <source>
        <dbReference type="EMBL" id="MFC4161721.1"/>
    </source>
</evidence>
<accession>A0ABV8MWN1</accession>
<reference evidence="4" key="1">
    <citation type="journal article" date="2019" name="Int. J. Syst. Evol. Microbiol.">
        <title>The Global Catalogue of Microorganisms (GCM) 10K type strain sequencing project: providing services to taxonomists for standard genome sequencing and annotation.</title>
        <authorList>
            <consortium name="The Broad Institute Genomics Platform"/>
            <consortium name="The Broad Institute Genome Sequencing Center for Infectious Disease"/>
            <person name="Wu L."/>
            <person name="Ma J."/>
        </authorList>
    </citation>
    <scope>NUCLEOTIDE SEQUENCE [LARGE SCALE GENOMIC DNA]</scope>
    <source>
        <strain evidence="4">LMG 29894</strain>
    </source>
</reference>
<protein>
    <submittedName>
        <fullName evidence="3">DUF2169 domain-containing protein</fullName>
    </submittedName>
</protein>
<evidence type="ECO:0000313" key="4">
    <source>
        <dbReference type="Proteomes" id="UP001595791"/>
    </source>
</evidence>
<feature type="region of interest" description="Disordered" evidence="1">
    <location>
        <begin position="181"/>
        <end position="200"/>
    </location>
</feature>
<keyword evidence="4" id="KW-1185">Reference proteome</keyword>
<organism evidence="3 4">
    <name type="scientific">Chitinimonas lacunae</name>
    <dbReference type="NCBI Taxonomy" id="1963018"/>
    <lineage>
        <taxon>Bacteria</taxon>
        <taxon>Pseudomonadati</taxon>
        <taxon>Pseudomonadota</taxon>
        <taxon>Betaproteobacteria</taxon>
        <taxon>Neisseriales</taxon>
        <taxon>Chitinibacteraceae</taxon>
        <taxon>Chitinimonas</taxon>
    </lineage>
</organism>
<dbReference type="Proteomes" id="UP001595791">
    <property type="component" value="Unassembled WGS sequence"/>
</dbReference>
<dbReference type="EMBL" id="JBHSBU010000002">
    <property type="protein sequence ID" value="MFC4161721.1"/>
    <property type="molecule type" value="Genomic_DNA"/>
</dbReference>